<dbReference type="AlphaFoldDB" id="A0A7Y2E8U7"/>
<dbReference type="InterPro" id="IPR036365">
    <property type="entry name" value="PGBD-like_sf"/>
</dbReference>
<protein>
    <submittedName>
        <fullName evidence="5">Tetratricopeptide repeat protein</fullName>
    </submittedName>
</protein>
<dbReference type="PROSITE" id="PS50005">
    <property type="entry name" value="TPR"/>
    <property type="match status" value="1"/>
</dbReference>
<dbReference type="Gene3D" id="1.10.101.10">
    <property type="entry name" value="PGBD-like superfamily/PGBD"/>
    <property type="match status" value="1"/>
</dbReference>
<dbReference type="EMBL" id="JABDJR010000458">
    <property type="protein sequence ID" value="NNF07353.1"/>
    <property type="molecule type" value="Genomic_DNA"/>
</dbReference>
<dbReference type="SUPFAM" id="SSF48452">
    <property type="entry name" value="TPR-like"/>
    <property type="match status" value="1"/>
</dbReference>
<dbReference type="Gene3D" id="1.25.40.10">
    <property type="entry name" value="Tetratricopeptide repeat domain"/>
    <property type="match status" value="1"/>
</dbReference>
<dbReference type="PROSITE" id="PS51257">
    <property type="entry name" value="PROKAR_LIPOPROTEIN"/>
    <property type="match status" value="1"/>
</dbReference>
<reference evidence="5 6" key="1">
    <citation type="submission" date="2020-03" db="EMBL/GenBank/DDBJ databases">
        <title>Metabolic flexibility allows generalist bacteria to become dominant in a frequently disturbed ecosystem.</title>
        <authorList>
            <person name="Chen Y.-J."/>
            <person name="Leung P.M."/>
            <person name="Bay S.K."/>
            <person name="Hugenholtz P."/>
            <person name="Kessler A.J."/>
            <person name="Shelley G."/>
            <person name="Waite D.W."/>
            <person name="Cook P.L."/>
            <person name="Greening C."/>
        </authorList>
    </citation>
    <scope>NUCLEOTIDE SEQUENCE [LARGE SCALE GENOMIC DNA]</scope>
    <source>
        <strain evidence="5">SS_bin_28</strain>
    </source>
</reference>
<keyword evidence="3" id="KW-0732">Signal</keyword>
<sequence length="521" mass="56097">MRHLLVRLLAAVFTAGVMSCGTSNPQPLTTDELRGVIPELEAEVSADPRNPELLEQLGVAYFALGDREKAIEPLQQVLEIEPARMTAGLALGKIYEESGNTTAAQGIYQNMFPETKEERQLIEAAKLRATQTELANEMKLLAAREEGLALEPRSLAIMDFESPDGALSSIGKAVGAILTTEFRRLNMKLVERSKLKTLEAELGLANPQIEVGNNDGPPPLPNFAPITETLGIQQRLAYLRPSPDESPFYTGALDGIAGGGTKAAIRRFQSWAGLTADGIAGPTTRTVLQDEIIQTQRQRTPVSQVDRRTAPSPGKLLGAENILGGKIIDNSDMLQANGAVVASRTGNAVWNFEVQTPRDDFFKMPGQIVLQTVEALSASISGDDRRRLEDLPPATKSMAAFLAFGEAVDHEERGNFDAARSSYQQALKLDSGFSLARDRVEVLSVGTQGFNQSIQRTLRNVRSRLGRSPRSAMSQALGAVGTGVEEAETREDTMEGRSPQADGPPTGTTRVRGEIPVGGGN</sequence>
<dbReference type="SMART" id="SM00028">
    <property type="entry name" value="TPR"/>
    <property type="match status" value="2"/>
</dbReference>
<evidence type="ECO:0000256" key="3">
    <source>
        <dbReference type="SAM" id="SignalP"/>
    </source>
</evidence>
<dbReference type="Pfam" id="PF13181">
    <property type="entry name" value="TPR_8"/>
    <property type="match status" value="1"/>
</dbReference>
<feature type="chain" id="PRO_5031375438" evidence="3">
    <location>
        <begin position="20"/>
        <end position="521"/>
    </location>
</feature>
<dbReference type="InterPro" id="IPR002477">
    <property type="entry name" value="Peptidoglycan-bd-like"/>
</dbReference>
<accession>A0A7Y2E8U7</accession>
<organism evidence="5 6">
    <name type="scientific">Eiseniibacteriota bacterium</name>
    <dbReference type="NCBI Taxonomy" id="2212470"/>
    <lineage>
        <taxon>Bacteria</taxon>
        <taxon>Candidatus Eiseniibacteriota</taxon>
    </lineage>
</organism>
<proteinExistence type="predicted"/>
<dbReference type="PROSITE" id="PS50293">
    <property type="entry name" value="TPR_REGION"/>
    <property type="match status" value="1"/>
</dbReference>
<evidence type="ECO:0000313" key="5">
    <source>
        <dbReference type="EMBL" id="NNF07353.1"/>
    </source>
</evidence>
<evidence type="ECO:0000313" key="6">
    <source>
        <dbReference type="Proteomes" id="UP000547674"/>
    </source>
</evidence>
<dbReference type="Proteomes" id="UP000547674">
    <property type="component" value="Unassembled WGS sequence"/>
</dbReference>
<name>A0A7Y2E8U7_UNCEI</name>
<evidence type="ECO:0000259" key="4">
    <source>
        <dbReference type="Pfam" id="PF01471"/>
    </source>
</evidence>
<evidence type="ECO:0000256" key="1">
    <source>
        <dbReference type="PROSITE-ProRule" id="PRU00339"/>
    </source>
</evidence>
<feature type="region of interest" description="Disordered" evidence="2">
    <location>
        <begin position="464"/>
        <end position="521"/>
    </location>
</feature>
<dbReference type="SUPFAM" id="SSF47090">
    <property type="entry name" value="PGBD-like"/>
    <property type="match status" value="1"/>
</dbReference>
<dbReference type="Pfam" id="PF01471">
    <property type="entry name" value="PG_binding_1"/>
    <property type="match status" value="1"/>
</dbReference>
<comment type="caution">
    <text evidence="5">The sequence shown here is derived from an EMBL/GenBank/DDBJ whole genome shotgun (WGS) entry which is preliminary data.</text>
</comment>
<dbReference type="InterPro" id="IPR036366">
    <property type="entry name" value="PGBDSf"/>
</dbReference>
<keyword evidence="1" id="KW-0802">TPR repeat</keyword>
<dbReference type="InterPro" id="IPR011990">
    <property type="entry name" value="TPR-like_helical_dom_sf"/>
</dbReference>
<evidence type="ECO:0000256" key="2">
    <source>
        <dbReference type="SAM" id="MobiDB-lite"/>
    </source>
</evidence>
<feature type="signal peptide" evidence="3">
    <location>
        <begin position="1"/>
        <end position="19"/>
    </location>
</feature>
<feature type="domain" description="Peptidoglycan binding-like" evidence="4">
    <location>
        <begin position="233"/>
        <end position="288"/>
    </location>
</feature>
<gene>
    <name evidence="5" type="ORF">HKN21_11380</name>
</gene>
<dbReference type="InterPro" id="IPR019734">
    <property type="entry name" value="TPR_rpt"/>
</dbReference>
<feature type="repeat" description="TPR" evidence="1">
    <location>
        <begin position="51"/>
        <end position="84"/>
    </location>
</feature>